<keyword evidence="6 10" id="KW-0812">Transmembrane</keyword>
<feature type="transmembrane region" description="Helical" evidence="10">
    <location>
        <begin position="222"/>
        <end position="248"/>
    </location>
</feature>
<feature type="transmembrane region" description="Helical" evidence="10">
    <location>
        <begin position="37"/>
        <end position="54"/>
    </location>
</feature>
<proteinExistence type="predicted"/>
<organism evidence="12 13">
    <name type="scientific">Sphingomonas edaphi</name>
    <dbReference type="NCBI Taxonomy" id="2315689"/>
    <lineage>
        <taxon>Bacteria</taxon>
        <taxon>Pseudomonadati</taxon>
        <taxon>Pseudomonadota</taxon>
        <taxon>Alphaproteobacteria</taxon>
        <taxon>Sphingomonadales</taxon>
        <taxon>Sphingomonadaceae</taxon>
        <taxon>Sphingomonas</taxon>
    </lineage>
</organism>
<dbReference type="GO" id="GO:0004673">
    <property type="term" value="F:protein histidine kinase activity"/>
    <property type="evidence" value="ECO:0007669"/>
    <property type="project" value="UniProtKB-EC"/>
</dbReference>
<dbReference type="Pfam" id="PF01590">
    <property type="entry name" value="GAF"/>
    <property type="match status" value="1"/>
</dbReference>
<feature type="transmembrane region" description="Helical" evidence="10">
    <location>
        <begin position="60"/>
        <end position="81"/>
    </location>
</feature>
<evidence type="ECO:0000256" key="10">
    <source>
        <dbReference type="SAM" id="Phobius"/>
    </source>
</evidence>
<dbReference type="PRINTS" id="PR00344">
    <property type="entry name" value="BCTRLSENSOR"/>
</dbReference>
<feature type="transmembrane region" description="Helical" evidence="10">
    <location>
        <begin position="6"/>
        <end position="25"/>
    </location>
</feature>
<name>A0A418Q055_9SPHN</name>
<evidence type="ECO:0000256" key="9">
    <source>
        <dbReference type="ARBA" id="ARBA00023136"/>
    </source>
</evidence>
<evidence type="ECO:0000256" key="1">
    <source>
        <dbReference type="ARBA" id="ARBA00000085"/>
    </source>
</evidence>
<feature type="transmembrane region" description="Helical" evidence="10">
    <location>
        <begin position="161"/>
        <end position="181"/>
    </location>
</feature>
<keyword evidence="8 10" id="KW-1133">Transmembrane helix</keyword>
<dbReference type="AlphaFoldDB" id="A0A418Q055"/>
<dbReference type="InterPro" id="IPR014265">
    <property type="entry name" value="XrtA/PrsK"/>
</dbReference>
<evidence type="ECO:0000256" key="5">
    <source>
        <dbReference type="ARBA" id="ARBA00022679"/>
    </source>
</evidence>
<dbReference type="Gene3D" id="3.30.450.40">
    <property type="match status" value="1"/>
</dbReference>
<dbReference type="EMBL" id="QXTF01000002">
    <property type="protein sequence ID" value="RIX29249.1"/>
    <property type="molecule type" value="Genomic_DNA"/>
</dbReference>
<evidence type="ECO:0000256" key="3">
    <source>
        <dbReference type="ARBA" id="ARBA00012438"/>
    </source>
</evidence>
<feature type="transmembrane region" description="Helical" evidence="10">
    <location>
        <begin position="126"/>
        <end position="149"/>
    </location>
</feature>
<dbReference type="Proteomes" id="UP000285023">
    <property type="component" value="Unassembled WGS sequence"/>
</dbReference>
<accession>A0A418Q055</accession>
<dbReference type="Gene3D" id="3.30.565.10">
    <property type="entry name" value="Histidine kinase-like ATPase, C-terminal domain"/>
    <property type="match status" value="1"/>
</dbReference>
<evidence type="ECO:0000256" key="2">
    <source>
        <dbReference type="ARBA" id="ARBA00004370"/>
    </source>
</evidence>
<dbReference type="InterPro" id="IPR003594">
    <property type="entry name" value="HATPase_dom"/>
</dbReference>
<dbReference type="NCBIfam" id="TIGR02916">
    <property type="entry name" value="PEP_his_kin"/>
    <property type="match status" value="1"/>
</dbReference>
<reference evidence="12 13" key="1">
    <citation type="submission" date="2018-09" db="EMBL/GenBank/DDBJ databases">
        <title>Sphingomonas sp. DAC4.</title>
        <authorList>
            <person name="Seo T."/>
        </authorList>
    </citation>
    <scope>NUCLEOTIDE SEQUENCE [LARGE SCALE GENOMIC DNA]</scope>
    <source>
        <strain evidence="12 13">DAC4</strain>
    </source>
</reference>
<evidence type="ECO:0000313" key="12">
    <source>
        <dbReference type="EMBL" id="RIX29249.1"/>
    </source>
</evidence>
<keyword evidence="9 10" id="KW-0472">Membrane</keyword>
<dbReference type="InterPro" id="IPR003018">
    <property type="entry name" value="GAF"/>
</dbReference>
<feature type="domain" description="Histidine kinase" evidence="11">
    <location>
        <begin position="483"/>
        <end position="685"/>
    </location>
</feature>
<sequence>MQALIAFWTHALAAALFASLTLWELRRGLSESEQRMLLAAFALTGCWAWITALAPTTMLAAYAETARNLVWVGVLYRLAGIDSSEEQRGVRPVYAAVAGVLGLQLIVDALPLVIDTDGISSGHALVVTAIILRLTAAAGSLVLVHNLYGQAAPSSRSGIRLAMLALALTWAYDLNLYTIAYFDPSSARGLFDWRGLPLAVAAALFAVGSTRGEGWRIRLSRAATFQSLSVLAICAYFAVMAVLVTALRGSGFDWTRALLIALLAAMTVGAMVLVPSSRARGWAKVKIAKHLFEHRYDYRTEWLRFTQTIGATSADAPPLGQRVIKAFADILDAPGGLLLIADENGAIEPAASWNWSGNSNPGAAIPDTEALAFWLSVGAEGRIIDFDAHAGGWADARDLELDIPQPLLGEEQAWTGVPLIHDDRLVGLVLLAAPDYRRPLDWEDFDLLRTAGRQAASSLAEAHGQQALMNAQRFEDFNRRFAFILHDVKNLVSQLSLLARNAERHADNADFRSDMVATLKGSVGKMNDLLARLAPTADQRPAKPEAAPLRPLVASAIAAKRGDHEVKMLGDGNMWVLADPLLLEQAIGHLVQNAVDASKPGDPVTVRMNADNDRAIIIISDVGTGMDAEFVRTRLFQPFASTKKGGFGVGAFEAKSLVASMGGRLTVESRAGEGTSFTITLPAATPAAEPHRKIA</sequence>
<dbReference type="PANTHER" id="PTHR45436">
    <property type="entry name" value="SENSOR HISTIDINE KINASE YKOH"/>
    <property type="match status" value="1"/>
</dbReference>
<keyword evidence="13" id="KW-1185">Reference proteome</keyword>
<dbReference type="InterPro" id="IPR005467">
    <property type="entry name" value="His_kinase_dom"/>
</dbReference>
<feature type="transmembrane region" description="Helical" evidence="10">
    <location>
        <begin position="93"/>
        <end position="114"/>
    </location>
</feature>
<dbReference type="InterPro" id="IPR004358">
    <property type="entry name" value="Sig_transdc_His_kin-like_C"/>
</dbReference>
<protein>
    <recommendedName>
        <fullName evidence="3">histidine kinase</fullName>
        <ecNumber evidence="3">2.7.13.3</ecNumber>
    </recommendedName>
</protein>
<dbReference type="InterPro" id="IPR050428">
    <property type="entry name" value="TCS_sensor_his_kinase"/>
</dbReference>
<comment type="catalytic activity">
    <reaction evidence="1">
        <text>ATP + protein L-histidine = ADP + protein N-phospho-L-histidine.</text>
        <dbReference type="EC" id="2.7.13.3"/>
    </reaction>
</comment>
<dbReference type="SMART" id="SM00387">
    <property type="entry name" value="HATPase_c"/>
    <property type="match status" value="1"/>
</dbReference>
<evidence type="ECO:0000256" key="7">
    <source>
        <dbReference type="ARBA" id="ARBA00022777"/>
    </source>
</evidence>
<evidence type="ECO:0000313" key="13">
    <source>
        <dbReference type="Proteomes" id="UP000285023"/>
    </source>
</evidence>
<dbReference type="SUPFAM" id="SSF55781">
    <property type="entry name" value="GAF domain-like"/>
    <property type="match status" value="1"/>
</dbReference>
<dbReference type="PROSITE" id="PS50109">
    <property type="entry name" value="HIS_KIN"/>
    <property type="match status" value="1"/>
</dbReference>
<dbReference type="InterPro" id="IPR029016">
    <property type="entry name" value="GAF-like_dom_sf"/>
</dbReference>
<evidence type="ECO:0000256" key="8">
    <source>
        <dbReference type="ARBA" id="ARBA00022989"/>
    </source>
</evidence>
<dbReference type="RefSeq" id="WP_119533137.1">
    <property type="nucleotide sequence ID" value="NZ_QXTF01000002.1"/>
</dbReference>
<feature type="transmembrane region" description="Helical" evidence="10">
    <location>
        <begin position="193"/>
        <end position="210"/>
    </location>
</feature>
<dbReference type="OrthoDB" id="9785691at2"/>
<keyword evidence="5 12" id="KW-0808">Transferase</keyword>
<keyword evidence="4" id="KW-0597">Phosphoprotein</keyword>
<dbReference type="SUPFAM" id="SSF55874">
    <property type="entry name" value="ATPase domain of HSP90 chaperone/DNA topoisomerase II/histidine kinase"/>
    <property type="match status" value="1"/>
</dbReference>
<dbReference type="GO" id="GO:0016020">
    <property type="term" value="C:membrane"/>
    <property type="evidence" value="ECO:0007669"/>
    <property type="project" value="UniProtKB-SubCell"/>
</dbReference>
<gene>
    <name evidence="12" type="primary">prsK</name>
    <name evidence="12" type="ORF">D3M59_08075</name>
</gene>
<comment type="subcellular location">
    <subcellularLocation>
        <location evidence="2">Membrane</location>
    </subcellularLocation>
</comment>
<dbReference type="Pfam" id="PF02518">
    <property type="entry name" value="HATPase_c"/>
    <property type="match status" value="1"/>
</dbReference>
<evidence type="ECO:0000256" key="4">
    <source>
        <dbReference type="ARBA" id="ARBA00022553"/>
    </source>
</evidence>
<evidence type="ECO:0000256" key="6">
    <source>
        <dbReference type="ARBA" id="ARBA00022692"/>
    </source>
</evidence>
<comment type="caution">
    <text evidence="12">The sequence shown here is derived from an EMBL/GenBank/DDBJ whole genome shotgun (WGS) entry which is preliminary data.</text>
</comment>
<dbReference type="PANTHER" id="PTHR45436:SF5">
    <property type="entry name" value="SENSOR HISTIDINE KINASE TRCS"/>
    <property type="match status" value="1"/>
</dbReference>
<evidence type="ECO:0000259" key="11">
    <source>
        <dbReference type="PROSITE" id="PS50109"/>
    </source>
</evidence>
<feature type="transmembrane region" description="Helical" evidence="10">
    <location>
        <begin position="254"/>
        <end position="274"/>
    </location>
</feature>
<dbReference type="EC" id="2.7.13.3" evidence="3"/>
<keyword evidence="7 12" id="KW-0418">Kinase</keyword>
<dbReference type="InterPro" id="IPR036890">
    <property type="entry name" value="HATPase_C_sf"/>
</dbReference>